<geneLocation type="plasmid" evidence="2">
    <name>pB-3002cz</name>
</geneLocation>
<dbReference type="Pfam" id="PF10784">
    <property type="entry name" value="Plasmid_stab_B"/>
    <property type="match status" value="1"/>
</dbReference>
<feature type="region of interest" description="Disordered" evidence="1">
    <location>
        <begin position="105"/>
        <end position="142"/>
    </location>
</feature>
<protein>
    <submittedName>
        <fullName evidence="2">ParB</fullName>
    </submittedName>
</protein>
<name>A0A0C5H1U9_KLEPN</name>
<dbReference type="Gene3D" id="6.10.290.20">
    <property type="match status" value="1"/>
</dbReference>
<keyword evidence="2" id="KW-0614">Plasmid</keyword>
<dbReference type="AlphaFoldDB" id="A0A0C5H1U9"/>
<dbReference type="EMBL" id="KJ958926">
    <property type="protein sequence ID" value="AJP18490.1"/>
    <property type="molecule type" value="Genomic_DNA"/>
</dbReference>
<sequence>MSDETKPRKIAFNLYPEEHAGDRLASDLLDNIRLKERGRAMRAFLLTGAALAAIDPRLPNLIAELANEDVTLKDIQRIISSVIPDAFAPDDAMVRALLSRLMAPGVEGETPPVKAPDATPENKDLVETRNNALKMFQSDDDD</sequence>
<organism evidence="2">
    <name type="scientific">Klebsiella pneumoniae</name>
    <dbReference type="NCBI Taxonomy" id="573"/>
    <lineage>
        <taxon>Bacteria</taxon>
        <taxon>Pseudomonadati</taxon>
        <taxon>Pseudomonadota</taxon>
        <taxon>Gammaproteobacteria</taxon>
        <taxon>Enterobacterales</taxon>
        <taxon>Enterobacteriaceae</taxon>
        <taxon>Klebsiella/Raoultella group</taxon>
        <taxon>Klebsiella</taxon>
        <taxon>Klebsiella pneumoniae complex</taxon>
    </lineage>
</organism>
<proteinExistence type="predicted"/>
<evidence type="ECO:0000313" key="2">
    <source>
        <dbReference type="EMBL" id="AJP18490.1"/>
    </source>
</evidence>
<dbReference type="InterPro" id="IPR038307">
    <property type="entry name" value="StbB_sf"/>
</dbReference>
<reference evidence="2" key="1">
    <citation type="journal article" date="2015" name="Antimicrob. Agents Chemother.">
        <title>Complete nucleotide sequences of two NDM-1-encoding plasmids from the same sequence type 11 Klebsiella pneumoniae strain.</title>
        <authorList>
            <person name="Studentova V."/>
            <person name="Dobiasova H."/>
            <person name="Hedlova D."/>
            <person name="Dolejska M."/>
            <person name="Papagiannitsis C.C."/>
            <person name="Hrabak J."/>
        </authorList>
    </citation>
    <scope>NUCLEOTIDE SEQUENCE</scope>
    <source>
        <strain evidence="2">Kpn-3002cz</strain>
        <plasmid evidence="2">pB-3002cz</plasmid>
    </source>
</reference>
<dbReference type="InterPro" id="IPR019720">
    <property type="entry name" value="Plasmid_stability_protein_StbB"/>
</dbReference>
<dbReference type="PATRIC" id="fig|573.1921.peg.5755"/>
<dbReference type="RefSeq" id="WP_015632456.1">
    <property type="nucleotide sequence ID" value="NZ_CABFWU010000003.1"/>
</dbReference>
<evidence type="ECO:0000256" key="1">
    <source>
        <dbReference type="SAM" id="MobiDB-lite"/>
    </source>
</evidence>
<accession>A0A0C5H1U9</accession>